<dbReference type="HOGENOM" id="CLU_044146_0_1_9"/>
<dbReference type="GeneID" id="77008341"/>
<proteinExistence type="predicted"/>
<dbReference type="PROSITE" id="PS01228">
    <property type="entry name" value="COF_1"/>
    <property type="match status" value="1"/>
</dbReference>
<dbReference type="PANTHER" id="PTHR10000:SF8">
    <property type="entry name" value="HAD SUPERFAMILY HYDROLASE-LIKE, TYPE 3"/>
    <property type="match status" value="1"/>
</dbReference>
<dbReference type="CDD" id="cd07516">
    <property type="entry name" value="HAD_Pase"/>
    <property type="match status" value="1"/>
</dbReference>
<sequence length="273" mass="30545">MKYKLIALDVDGTLLTDDHELTPGTMETIRAIADQGAEFVLCTGRAPISSLPFMRRIGLEGYVITHNGAVTVDVRTEEVVHEFALDRQGLEPYMEYCRKHKVHFDINTTFTVYVEGASRLSQEVLDIYSKFFVVPQDLPAWAELREPIVKLTVSGEMEQLDRVFAEWSEWPQKLNMLRSGDFFIDLMHKDASKGAALQKLAEKRGIPVENVMAIGNYYNDLTMLTFAGLGVAMDNSPQEVKAAADAVTASNNEEGVKLALEKYCLGITREMGE</sequence>
<dbReference type="Gene3D" id="3.30.1240.10">
    <property type="match status" value="1"/>
</dbReference>
<keyword evidence="1" id="KW-0378">Hydrolase</keyword>
<dbReference type="NCBIfam" id="TIGR00099">
    <property type="entry name" value="Cof-subfamily"/>
    <property type="match status" value="1"/>
</dbReference>
<protein>
    <submittedName>
        <fullName evidence="2">Cof-type HAD-IIB family hydrolase</fullName>
    </submittedName>
    <submittedName>
        <fullName evidence="1">HAD hydrolase, IIB family protein</fullName>
    </submittedName>
</protein>
<dbReference type="RefSeq" id="WP_036628462.1">
    <property type="nucleotide sequence ID" value="NZ_BGML01000001.1"/>
</dbReference>
<dbReference type="SFLD" id="SFLDG01140">
    <property type="entry name" value="C2.B:_Phosphomannomutase_and_P"/>
    <property type="match status" value="1"/>
</dbReference>
<evidence type="ECO:0000313" key="4">
    <source>
        <dbReference type="Proteomes" id="UP000442469"/>
    </source>
</evidence>
<dbReference type="InterPro" id="IPR000150">
    <property type="entry name" value="Cof"/>
</dbReference>
<dbReference type="NCBIfam" id="TIGR01484">
    <property type="entry name" value="HAD-SF-IIB"/>
    <property type="match status" value="1"/>
</dbReference>
<comment type="caution">
    <text evidence="1">The sequence shown here is derived from an EMBL/GenBank/DDBJ whole genome shotgun (WGS) entry which is preliminary data.</text>
</comment>
<dbReference type="Gene3D" id="3.40.50.1000">
    <property type="entry name" value="HAD superfamily/HAD-like"/>
    <property type="match status" value="1"/>
</dbReference>
<name>A0A090YHW0_PAEMA</name>
<dbReference type="PANTHER" id="PTHR10000">
    <property type="entry name" value="PHOSPHOSERINE PHOSPHATASE"/>
    <property type="match status" value="1"/>
</dbReference>
<reference evidence="2 4" key="2">
    <citation type="submission" date="2019-11" db="EMBL/GenBank/DDBJ databases">
        <title>Draft genome sequences of five Paenibacillus species of dairy origin.</title>
        <authorList>
            <person name="Olajide A.M."/>
            <person name="Chen S."/>
            <person name="Lapointe G."/>
        </authorList>
    </citation>
    <scope>NUCLEOTIDE SEQUENCE [LARGE SCALE GENOMIC DNA]</scope>
    <source>
        <strain evidence="2 4">3CT49</strain>
    </source>
</reference>
<dbReference type="AlphaFoldDB" id="A0A090YHW0"/>
<accession>A0A090YHW0</accession>
<dbReference type="GO" id="GO:0016791">
    <property type="term" value="F:phosphatase activity"/>
    <property type="evidence" value="ECO:0007669"/>
    <property type="project" value="UniProtKB-ARBA"/>
</dbReference>
<reference evidence="1 3" key="1">
    <citation type="submission" date="2014-04" db="EMBL/GenBank/DDBJ databases">
        <authorList>
            <person name="Bishop-Lilly K.A."/>
            <person name="Broomall S.M."/>
            <person name="Chain P.S."/>
            <person name="Chertkov O."/>
            <person name="Coyne S.R."/>
            <person name="Daligault H.E."/>
            <person name="Davenport K.W."/>
            <person name="Erkkila T."/>
            <person name="Frey K.G."/>
            <person name="Gibbons H.S."/>
            <person name="Gu W."/>
            <person name="Jaissle J."/>
            <person name="Johnson S.L."/>
            <person name="Koroleva G.I."/>
            <person name="Ladner J.T."/>
            <person name="Lo C.-C."/>
            <person name="Minogue T.D."/>
            <person name="Munk C."/>
            <person name="Palacios G.F."/>
            <person name="Redden C.L."/>
            <person name="Rosenzweig C.N."/>
            <person name="Scholz M.B."/>
            <person name="Teshima H."/>
            <person name="Xu Y."/>
        </authorList>
    </citation>
    <scope>NUCLEOTIDE SEQUENCE [LARGE SCALE GENOMIC DNA]</scope>
    <source>
        <strain evidence="1 3">8244</strain>
    </source>
</reference>
<dbReference type="Proteomes" id="UP000029278">
    <property type="component" value="Unassembled WGS sequence"/>
</dbReference>
<dbReference type="GO" id="GO:0000287">
    <property type="term" value="F:magnesium ion binding"/>
    <property type="evidence" value="ECO:0007669"/>
    <property type="project" value="TreeGrafter"/>
</dbReference>
<dbReference type="STRING" id="44252.DJ90_4250"/>
<dbReference type="InterPro" id="IPR023214">
    <property type="entry name" value="HAD_sf"/>
</dbReference>
<dbReference type="InterPro" id="IPR036412">
    <property type="entry name" value="HAD-like_sf"/>
</dbReference>
<keyword evidence="3" id="KW-1185">Reference proteome</keyword>
<dbReference type="SUPFAM" id="SSF56784">
    <property type="entry name" value="HAD-like"/>
    <property type="match status" value="1"/>
</dbReference>
<dbReference type="InterPro" id="IPR006379">
    <property type="entry name" value="HAD-SF_hydro_IIB"/>
</dbReference>
<evidence type="ECO:0000313" key="3">
    <source>
        <dbReference type="Proteomes" id="UP000029278"/>
    </source>
</evidence>
<organism evidence="1 3">
    <name type="scientific">Paenibacillus macerans</name>
    <name type="common">Bacillus macerans</name>
    <dbReference type="NCBI Taxonomy" id="44252"/>
    <lineage>
        <taxon>Bacteria</taxon>
        <taxon>Bacillati</taxon>
        <taxon>Bacillota</taxon>
        <taxon>Bacilli</taxon>
        <taxon>Bacillales</taxon>
        <taxon>Paenibacillaceae</taxon>
        <taxon>Paenibacillus</taxon>
    </lineage>
</organism>
<dbReference type="SFLD" id="SFLDS00003">
    <property type="entry name" value="Haloacid_Dehalogenase"/>
    <property type="match status" value="1"/>
</dbReference>
<gene>
    <name evidence="1" type="ORF">DJ90_4250</name>
    <name evidence="2" type="ORF">GNQ08_26325</name>
</gene>
<dbReference type="PATRIC" id="fig|44252.3.peg.4812"/>
<dbReference type="EMBL" id="WNZZ01000031">
    <property type="protein sequence ID" value="MUG25881.1"/>
    <property type="molecule type" value="Genomic_DNA"/>
</dbReference>
<evidence type="ECO:0000313" key="2">
    <source>
        <dbReference type="EMBL" id="MUG25881.1"/>
    </source>
</evidence>
<dbReference type="EMBL" id="JMQA01000040">
    <property type="protein sequence ID" value="KFM98403.1"/>
    <property type="molecule type" value="Genomic_DNA"/>
</dbReference>
<evidence type="ECO:0000313" key="1">
    <source>
        <dbReference type="EMBL" id="KFM98403.1"/>
    </source>
</evidence>
<dbReference type="Proteomes" id="UP000442469">
    <property type="component" value="Unassembled WGS sequence"/>
</dbReference>
<dbReference type="OrthoDB" id="9790031at2"/>
<dbReference type="GO" id="GO:0005829">
    <property type="term" value="C:cytosol"/>
    <property type="evidence" value="ECO:0007669"/>
    <property type="project" value="TreeGrafter"/>
</dbReference>
<dbReference type="Pfam" id="PF08282">
    <property type="entry name" value="Hydrolase_3"/>
    <property type="match status" value="1"/>
</dbReference>